<protein>
    <recommendedName>
        <fullName evidence="1">Glycosyltransferase 2-like domain-containing protein</fullName>
    </recommendedName>
</protein>
<evidence type="ECO:0000313" key="3">
    <source>
        <dbReference type="Proteomes" id="UP000215002"/>
    </source>
</evidence>
<accession>A0A223P498</accession>
<dbReference type="GO" id="GO:0016758">
    <property type="term" value="F:hexosyltransferase activity"/>
    <property type="evidence" value="ECO:0007669"/>
    <property type="project" value="UniProtKB-ARBA"/>
</dbReference>
<dbReference type="KEGG" id="muc:MuYL_4911"/>
<dbReference type="Pfam" id="PF00535">
    <property type="entry name" value="Glycos_transf_2"/>
    <property type="match status" value="1"/>
</dbReference>
<dbReference type="Proteomes" id="UP000215002">
    <property type="component" value="Chromosome"/>
</dbReference>
<dbReference type="PANTHER" id="PTHR22916:SF3">
    <property type="entry name" value="UDP-GLCNAC:BETAGAL BETA-1,3-N-ACETYLGLUCOSAMINYLTRANSFERASE-LIKE PROTEIN 1"/>
    <property type="match status" value="1"/>
</dbReference>
<dbReference type="InterPro" id="IPR029044">
    <property type="entry name" value="Nucleotide-diphossugar_trans"/>
</dbReference>
<evidence type="ECO:0000259" key="1">
    <source>
        <dbReference type="Pfam" id="PF00535"/>
    </source>
</evidence>
<keyword evidence="3" id="KW-1185">Reference proteome</keyword>
<dbReference type="SUPFAM" id="SSF53448">
    <property type="entry name" value="Nucleotide-diphospho-sugar transferases"/>
    <property type="match status" value="1"/>
</dbReference>
<feature type="domain" description="Glycosyltransferase 2-like" evidence="1">
    <location>
        <begin position="6"/>
        <end position="139"/>
    </location>
</feature>
<proteinExistence type="predicted"/>
<sequence>MKEGVSVIVCCYNSSLRIVKTLEYLAAQTIKNIGCEIVLVDNASADDTGTVAASIWAGLQPNGIAFTIVSEPKPGLSNARLKGILAATYEYLVFCDDDNWLDENYIQNVYRLFKEEPEVGIIGGFGTAVFENAQQKPFWFDTFHQSYAVGLEPGETAMVDTVYGAGIAIRKSVLENVTQKYPMFLDDRKEKELSAGGDSELCGRVRLSGYKILYTPLLTFRHYITSTRLTWAYLKKLHIGFAKSHLVLNLYNEALTSTSQQLPSLYWLKKALYYWGIYLKYWPRHYLAYRTTEGTNEEIHHITWKNIGLNYFAYNFKTSQIYSKVVDLKKNSDV</sequence>
<dbReference type="EMBL" id="CP022743">
    <property type="protein sequence ID" value="ASU36794.1"/>
    <property type="molecule type" value="Genomic_DNA"/>
</dbReference>
<dbReference type="InterPro" id="IPR001173">
    <property type="entry name" value="Glyco_trans_2-like"/>
</dbReference>
<reference evidence="2 3" key="1">
    <citation type="submission" date="2017-08" db="EMBL/GenBank/DDBJ databases">
        <title>Complete genome sequence of Mucilaginibacter sp. strain BJC16-A31.</title>
        <authorList>
            <consortium name="Henan University of Science and Technology"/>
            <person name="You X."/>
        </authorList>
    </citation>
    <scope>NUCLEOTIDE SEQUENCE [LARGE SCALE GENOMIC DNA]</scope>
    <source>
        <strain evidence="2 3">BJC16-A31</strain>
    </source>
</reference>
<dbReference type="CDD" id="cd00761">
    <property type="entry name" value="Glyco_tranf_GTA_type"/>
    <property type="match status" value="1"/>
</dbReference>
<dbReference type="OrthoDB" id="786280at2"/>
<name>A0A223P498_9SPHI</name>
<evidence type="ECO:0000313" key="2">
    <source>
        <dbReference type="EMBL" id="ASU36794.1"/>
    </source>
</evidence>
<dbReference type="Gene3D" id="3.90.550.10">
    <property type="entry name" value="Spore Coat Polysaccharide Biosynthesis Protein SpsA, Chain A"/>
    <property type="match status" value="1"/>
</dbReference>
<organism evidence="2 3">
    <name type="scientific">Mucilaginibacter xinganensis</name>
    <dbReference type="NCBI Taxonomy" id="1234841"/>
    <lineage>
        <taxon>Bacteria</taxon>
        <taxon>Pseudomonadati</taxon>
        <taxon>Bacteroidota</taxon>
        <taxon>Sphingobacteriia</taxon>
        <taxon>Sphingobacteriales</taxon>
        <taxon>Sphingobacteriaceae</taxon>
        <taxon>Mucilaginibacter</taxon>
    </lineage>
</organism>
<dbReference type="AlphaFoldDB" id="A0A223P498"/>
<gene>
    <name evidence="2" type="ORF">MuYL_4911</name>
</gene>
<dbReference type="PANTHER" id="PTHR22916">
    <property type="entry name" value="GLYCOSYLTRANSFERASE"/>
    <property type="match status" value="1"/>
</dbReference>
<dbReference type="RefSeq" id="WP_157741083.1">
    <property type="nucleotide sequence ID" value="NZ_CP022743.1"/>
</dbReference>